<dbReference type="Proteomes" id="UP000800035">
    <property type="component" value="Unassembled WGS sequence"/>
</dbReference>
<reference evidence="3" key="1">
    <citation type="journal article" date="2020" name="Stud. Mycol.">
        <title>101 Dothideomycetes genomes: a test case for predicting lifestyles and emergence of pathogens.</title>
        <authorList>
            <person name="Haridas S."/>
            <person name="Albert R."/>
            <person name="Binder M."/>
            <person name="Bloem J."/>
            <person name="Labutti K."/>
            <person name="Salamov A."/>
            <person name="Andreopoulos B."/>
            <person name="Baker S."/>
            <person name="Barry K."/>
            <person name="Bills G."/>
            <person name="Bluhm B."/>
            <person name="Cannon C."/>
            <person name="Castanera R."/>
            <person name="Culley D."/>
            <person name="Daum C."/>
            <person name="Ezra D."/>
            <person name="Gonzalez J."/>
            <person name="Henrissat B."/>
            <person name="Kuo A."/>
            <person name="Liang C."/>
            <person name="Lipzen A."/>
            <person name="Lutzoni F."/>
            <person name="Magnuson J."/>
            <person name="Mondo S."/>
            <person name="Nolan M."/>
            <person name="Ohm R."/>
            <person name="Pangilinan J."/>
            <person name="Park H.-J."/>
            <person name="Ramirez L."/>
            <person name="Alfaro M."/>
            <person name="Sun H."/>
            <person name="Tritt A."/>
            <person name="Yoshinaga Y."/>
            <person name="Zwiers L.-H."/>
            <person name="Turgeon B."/>
            <person name="Goodwin S."/>
            <person name="Spatafora J."/>
            <person name="Crous P."/>
            <person name="Grigoriev I."/>
        </authorList>
    </citation>
    <scope>NUCLEOTIDE SEQUENCE</scope>
    <source>
        <strain evidence="3">CBS 675.92</strain>
    </source>
</reference>
<proteinExistence type="predicted"/>
<feature type="chain" id="PRO_5025651273" evidence="2">
    <location>
        <begin position="22"/>
        <end position="425"/>
    </location>
</feature>
<dbReference type="AlphaFoldDB" id="A0A6A5TZX1"/>
<evidence type="ECO:0000313" key="4">
    <source>
        <dbReference type="Proteomes" id="UP000800035"/>
    </source>
</evidence>
<feature type="signal peptide" evidence="2">
    <location>
        <begin position="1"/>
        <end position="21"/>
    </location>
</feature>
<gene>
    <name evidence="3" type="ORF">CC80DRAFT_593744</name>
</gene>
<evidence type="ECO:0000256" key="1">
    <source>
        <dbReference type="SAM" id="MobiDB-lite"/>
    </source>
</evidence>
<feature type="compositionally biased region" description="Polar residues" evidence="1">
    <location>
        <begin position="408"/>
        <end position="425"/>
    </location>
</feature>
<evidence type="ECO:0000313" key="3">
    <source>
        <dbReference type="EMBL" id="KAF1956276.1"/>
    </source>
</evidence>
<organism evidence="3 4">
    <name type="scientific">Byssothecium circinans</name>
    <dbReference type="NCBI Taxonomy" id="147558"/>
    <lineage>
        <taxon>Eukaryota</taxon>
        <taxon>Fungi</taxon>
        <taxon>Dikarya</taxon>
        <taxon>Ascomycota</taxon>
        <taxon>Pezizomycotina</taxon>
        <taxon>Dothideomycetes</taxon>
        <taxon>Pleosporomycetidae</taxon>
        <taxon>Pleosporales</taxon>
        <taxon>Massarineae</taxon>
        <taxon>Massarinaceae</taxon>
        <taxon>Byssothecium</taxon>
    </lineage>
</organism>
<sequence>MTVSRSFRLLAFYALLSITVAQWNTTKQGNPDSVCYSFGVDFVDEGRYFINTASNDSFTCVSTFEGCNQDNAEVLFVNPAGDEVFCSQIPTLPDDTSQLSTCPVLKSQMVSGDYIILILGNNGVGQQYAWQRDLHLDCGPQVTTTYTPTVTFSVTTTPIVTLTSTSTLVVTTTIGPDATYTVPSATAKDIKTITPPATTITTTRSITRVSRTWTKDLSITTKSVTAQCTTLSSVKQDKPCKYSPTLVHPGALAIPTSTPKVHRFMRKGDRSVNVEYARARIAAAKARRGAPAAVVPVVKLGADQPTLTITASPPVNATVTSTAQAITTSELTIATSTETTSLPPVTIFSGIFTKTTTLPTRTKTRVTIAYTTTTSTRTIKATFTRTTTITPSASMAVCNKNGRGWDGNRNNSPWGGKSNSWAGRP</sequence>
<keyword evidence="2" id="KW-0732">Signal</keyword>
<name>A0A6A5TZX1_9PLEO</name>
<dbReference type="OrthoDB" id="3937708at2759"/>
<protein>
    <submittedName>
        <fullName evidence="3">Uncharacterized protein</fullName>
    </submittedName>
</protein>
<keyword evidence="4" id="KW-1185">Reference proteome</keyword>
<accession>A0A6A5TZX1</accession>
<feature type="region of interest" description="Disordered" evidence="1">
    <location>
        <begin position="401"/>
        <end position="425"/>
    </location>
</feature>
<dbReference type="EMBL" id="ML976992">
    <property type="protein sequence ID" value="KAF1956276.1"/>
    <property type="molecule type" value="Genomic_DNA"/>
</dbReference>
<evidence type="ECO:0000256" key="2">
    <source>
        <dbReference type="SAM" id="SignalP"/>
    </source>
</evidence>